<evidence type="ECO:0000313" key="1">
    <source>
        <dbReference type="EMBL" id="CAB4550929.1"/>
    </source>
</evidence>
<proteinExistence type="predicted"/>
<dbReference type="EMBL" id="CAEZST010000023">
    <property type="protein sequence ID" value="CAB4550929.1"/>
    <property type="molecule type" value="Genomic_DNA"/>
</dbReference>
<dbReference type="EMBL" id="CAEZTO010000007">
    <property type="protein sequence ID" value="CAB4570601.1"/>
    <property type="molecule type" value="Genomic_DNA"/>
</dbReference>
<name>A0A6J6CKT1_9ZZZZ</name>
<dbReference type="AlphaFoldDB" id="A0A6J6CKT1"/>
<gene>
    <name evidence="1" type="ORF">UFOPK1503_01045</name>
    <name evidence="2" type="ORF">UFOPK1693_00680</name>
</gene>
<organism evidence="1">
    <name type="scientific">freshwater metagenome</name>
    <dbReference type="NCBI Taxonomy" id="449393"/>
    <lineage>
        <taxon>unclassified sequences</taxon>
        <taxon>metagenomes</taxon>
        <taxon>ecological metagenomes</taxon>
    </lineage>
</organism>
<dbReference type="Gene3D" id="2.60.40.2230">
    <property type="entry name" value="Uncharacterised protein YcnI-like PF07987, DUF1775"/>
    <property type="match status" value="1"/>
</dbReference>
<evidence type="ECO:0000313" key="2">
    <source>
        <dbReference type="EMBL" id="CAB4570601.1"/>
    </source>
</evidence>
<dbReference type="InterPro" id="IPR038507">
    <property type="entry name" value="YcnI-like_sf"/>
</dbReference>
<reference evidence="1" key="1">
    <citation type="submission" date="2020-05" db="EMBL/GenBank/DDBJ databases">
        <authorList>
            <person name="Chiriac C."/>
            <person name="Salcher M."/>
            <person name="Ghai R."/>
            <person name="Kavagutti S V."/>
        </authorList>
    </citation>
    <scope>NUCLEOTIDE SEQUENCE</scope>
</reference>
<accession>A0A6J6CKT1</accession>
<protein>
    <submittedName>
        <fullName evidence="1">Unannotated protein</fullName>
    </submittedName>
</protein>
<sequence>MKKNALRIGAVLLSSALLSTLVAPAHSHVSVVPGVSAAGNTTDALTVGRNNTINFRVGHGCSLEKDVIHPKTRKVVASAAIDKFATQAFTVTIPKSAMGEAGATFPRPAFVPGWRTTAKKNEDGSVTIKWRAISNDFALPNGPAGDTGASMYFDFGVRVAFSSATRGQRVSFVAQQTCLVDLPRANGFPASKLPIYETWDGTADGADTVLDNNGRGPAPTVTVNP</sequence>